<reference evidence="11" key="1">
    <citation type="submission" date="2016-10" db="EMBL/GenBank/DDBJ databases">
        <authorList>
            <person name="Varghese N."/>
            <person name="Submissions S."/>
        </authorList>
    </citation>
    <scope>NUCLEOTIDE SEQUENCE [LARGE SCALE GENOMIC DNA]</scope>
    <source>
        <strain evidence="11">DSM 26879</strain>
    </source>
</reference>
<keyword evidence="11" id="KW-1185">Reference proteome</keyword>
<dbReference type="STRING" id="390270.SAMN04488005_1851"/>
<dbReference type="SUPFAM" id="SSF53448">
    <property type="entry name" value="Nucleotide-diphospho-sugar transferases"/>
    <property type="match status" value="1"/>
</dbReference>
<dbReference type="EMBL" id="FOYP01000001">
    <property type="protein sequence ID" value="SFR43019.1"/>
    <property type="molecule type" value="Genomic_DNA"/>
</dbReference>
<dbReference type="PANTHER" id="PTHR43867">
    <property type="entry name" value="CELLULOSE SYNTHASE CATALYTIC SUBUNIT A [UDP-FORMING]"/>
    <property type="match status" value="1"/>
</dbReference>
<dbReference type="AlphaFoldDB" id="A0A1I6GLL5"/>
<dbReference type="GO" id="GO:0016020">
    <property type="term" value="C:membrane"/>
    <property type="evidence" value="ECO:0007669"/>
    <property type="project" value="UniProtKB-SubCell"/>
</dbReference>
<dbReference type="SUPFAM" id="SSF160246">
    <property type="entry name" value="EspE N-terminal domain-like"/>
    <property type="match status" value="1"/>
</dbReference>
<feature type="transmembrane region" description="Helical" evidence="7">
    <location>
        <begin position="214"/>
        <end position="237"/>
    </location>
</feature>
<feature type="transmembrane region" description="Helical" evidence="7">
    <location>
        <begin position="507"/>
        <end position="528"/>
    </location>
</feature>
<dbReference type="InterPro" id="IPR037257">
    <property type="entry name" value="T2SS_E_N_sf"/>
</dbReference>
<evidence type="ECO:0000259" key="8">
    <source>
        <dbReference type="Pfam" id="PF05157"/>
    </source>
</evidence>
<feature type="transmembrane region" description="Helical" evidence="7">
    <location>
        <begin position="579"/>
        <end position="599"/>
    </location>
</feature>
<feature type="domain" description="Type II secretion system protein GspE N-terminal" evidence="8">
    <location>
        <begin position="83"/>
        <end position="167"/>
    </location>
</feature>
<dbReference type="InterPro" id="IPR050321">
    <property type="entry name" value="Glycosyltr_2/OpgH_subfam"/>
</dbReference>
<evidence type="ECO:0000313" key="11">
    <source>
        <dbReference type="Proteomes" id="UP000199478"/>
    </source>
</evidence>
<keyword evidence="4 7" id="KW-0812">Transmembrane</keyword>
<evidence type="ECO:0000256" key="1">
    <source>
        <dbReference type="ARBA" id="ARBA00004141"/>
    </source>
</evidence>
<name>A0A1I6GLL5_9RHOB</name>
<evidence type="ECO:0000256" key="3">
    <source>
        <dbReference type="ARBA" id="ARBA00022679"/>
    </source>
</evidence>
<dbReference type="InterPro" id="IPR029044">
    <property type="entry name" value="Nucleotide-diphossugar_trans"/>
</dbReference>
<dbReference type="Pfam" id="PF05157">
    <property type="entry name" value="MshEN"/>
    <property type="match status" value="1"/>
</dbReference>
<evidence type="ECO:0000313" key="10">
    <source>
        <dbReference type="EMBL" id="SFR43019.1"/>
    </source>
</evidence>
<organism evidence="10 11">
    <name type="scientific">Yoonia tamlensis</name>
    <dbReference type="NCBI Taxonomy" id="390270"/>
    <lineage>
        <taxon>Bacteria</taxon>
        <taxon>Pseudomonadati</taxon>
        <taxon>Pseudomonadota</taxon>
        <taxon>Alphaproteobacteria</taxon>
        <taxon>Rhodobacterales</taxon>
        <taxon>Paracoccaceae</taxon>
        <taxon>Yoonia</taxon>
    </lineage>
</organism>
<keyword evidence="3 10" id="KW-0808">Transferase</keyword>
<dbReference type="PANTHER" id="PTHR43867:SF2">
    <property type="entry name" value="CELLULOSE SYNTHASE CATALYTIC SUBUNIT A [UDP-FORMING]"/>
    <property type="match status" value="1"/>
</dbReference>
<dbReference type="InterPro" id="IPR007831">
    <property type="entry name" value="T2SS_GspE_N"/>
</dbReference>
<evidence type="ECO:0000256" key="4">
    <source>
        <dbReference type="ARBA" id="ARBA00022692"/>
    </source>
</evidence>
<accession>A0A1I6GLL5</accession>
<feature type="domain" description="Glycosyltransferase 2-like" evidence="9">
    <location>
        <begin position="342"/>
        <end position="544"/>
    </location>
</feature>
<sequence>MIAWVNSQEAIMQERNHQTPRTPAPDRDFLCQELVYRGHVTADIADRAAEIARLRRIPVAQVFTRGFGVSQYAVAQAQATALGAQYINPVTEAPDTSLIARIGAPQCIKTGLMPWRQFGGETIVLTSRPEQFRDETPALVAIFGPVRLAITTEDHLNRALSRLCKPALVAQAECKTAPRESCRNWAPRRAALIGGFVGICALVCVVYAPELLLAALTFWAVATLFLSTALKAAAAFIGWRDAPDGAQNVIPVQLPAITMLVPLYNETAIANHLLARLSGLDYPRTLLDICLVLEEDDKTTRATLGRTTLPQGIRAITVPKGRIKTKPRALNYALDFARGDIIGIWDAEDAPAADQLHRVAVGFANAPPDVVCLQGKLDYYNAASNWLTRCFTIEYAGWFRVILPGLQRLGLAVPLGGTTLFFKKDALHALGGWDAHNVTEDADLGIRLARHGYRTWLIDTVTEEEANGRAWPWVKQRSRWLKGYAITYGVHMRNPVQLWRDLGAWRFFGVQLLFLGTLSQFVLAPLLWTFWLPVFGVTHPLAAVMPAWAFWTLAGLFIGSEIIGWLVAYVALKKAGKRWLFKWAFSLTLYFPLGALAAYKGLFELLTKPFYWDKTAHGILLSKEWRTATPPPQPPLHPALDG</sequence>
<evidence type="ECO:0000259" key="9">
    <source>
        <dbReference type="Pfam" id="PF13632"/>
    </source>
</evidence>
<dbReference type="RefSeq" id="WP_242650985.1">
    <property type="nucleotide sequence ID" value="NZ_FOYP01000001.1"/>
</dbReference>
<dbReference type="Pfam" id="PF13632">
    <property type="entry name" value="Glyco_trans_2_3"/>
    <property type="match status" value="1"/>
</dbReference>
<keyword evidence="5 7" id="KW-1133">Transmembrane helix</keyword>
<dbReference type="Gene3D" id="3.90.550.10">
    <property type="entry name" value="Spore Coat Polysaccharide Biosynthesis Protein SpsA, Chain A"/>
    <property type="match status" value="1"/>
</dbReference>
<evidence type="ECO:0000256" key="7">
    <source>
        <dbReference type="SAM" id="Phobius"/>
    </source>
</evidence>
<evidence type="ECO:0000256" key="6">
    <source>
        <dbReference type="ARBA" id="ARBA00023136"/>
    </source>
</evidence>
<dbReference type="Proteomes" id="UP000199478">
    <property type="component" value="Unassembled WGS sequence"/>
</dbReference>
<gene>
    <name evidence="10" type="ORF">SAMN04488005_1851</name>
</gene>
<proteinExistence type="predicted"/>
<comment type="subcellular location">
    <subcellularLocation>
        <location evidence="1">Membrane</location>
        <topology evidence="1">Multi-pass membrane protein</topology>
    </subcellularLocation>
</comment>
<evidence type="ECO:0000256" key="5">
    <source>
        <dbReference type="ARBA" id="ARBA00022989"/>
    </source>
</evidence>
<keyword evidence="6 7" id="KW-0472">Membrane</keyword>
<evidence type="ECO:0000256" key="2">
    <source>
        <dbReference type="ARBA" id="ARBA00022676"/>
    </source>
</evidence>
<feature type="transmembrane region" description="Helical" evidence="7">
    <location>
        <begin position="548"/>
        <end position="572"/>
    </location>
</feature>
<dbReference type="GO" id="GO:0016757">
    <property type="term" value="F:glycosyltransferase activity"/>
    <property type="evidence" value="ECO:0007669"/>
    <property type="project" value="UniProtKB-KW"/>
</dbReference>
<dbReference type="InterPro" id="IPR001173">
    <property type="entry name" value="Glyco_trans_2-like"/>
</dbReference>
<feature type="transmembrane region" description="Helical" evidence="7">
    <location>
        <begin position="190"/>
        <end position="208"/>
    </location>
</feature>
<keyword evidence="2" id="KW-0328">Glycosyltransferase</keyword>
<protein>
    <submittedName>
        <fullName evidence="10">Glycosyltransferase, catalytic subunit of cellulose synthase and poly-beta-1,6-N-acetylglucosamine synthase</fullName>
    </submittedName>
</protein>